<dbReference type="Gene3D" id="3.30.300.330">
    <property type="match status" value="1"/>
</dbReference>
<comment type="similarity">
    <text evidence="1">Belongs to the FAD-binding oxidoreductase/transferase type 4 family.</text>
</comment>
<feature type="binding site" evidence="6">
    <location>
        <begin position="261"/>
        <end position="267"/>
    </location>
    <ligand>
        <name>FAD</name>
        <dbReference type="ChEBI" id="CHEBI:57692"/>
    </ligand>
</feature>
<evidence type="ECO:0000256" key="5">
    <source>
        <dbReference type="PIRSR" id="PIRSR625650-2"/>
    </source>
</evidence>
<protein>
    <submittedName>
        <fullName evidence="9">Alkyldihydroxyacetonephosphate synthase</fullName>
    </submittedName>
</protein>
<evidence type="ECO:0000313" key="9">
    <source>
        <dbReference type="EMBL" id="SEP29535.1"/>
    </source>
</evidence>
<keyword evidence="2" id="KW-0285">Flavoprotein</keyword>
<evidence type="ECO:0000256" key="4">
    <source>
        <dbReference type="PIRSR" id="PIRSR625650-1"/>
    </source>
</evidence>
<accession>A0A1H8WPG3</accession>
<dbReference type="Pfam" id="PF01565">
    <property type="entry name" value="FAD_binding_4"/>
    <property type="match status" value="1"/>
</dbReference>
<keyword evidence="10" id="KW-1185">Reference proteome</keyword>
<dbReference type="SUPFAM" id="SSF56176">
    <property type="entry name" value="FAD-binding/transporter-associated domain-like"/>
    <property type="match status" value="1"/>
</dbReference>
<evidence type="ECO:0000256" key="6">
    <source>
        <dbReference type="PIRSR" id="PIRSR625650-3"/>
    </source>
</evidence>
<proteinExistence type="inferred from homology"/>
<dbReference type="InterPro" id="IPR016164">
    <property type="entry name" value="FAD-linked_Oxase-like_C"/>
</dbReference>
<dbReference type="GO" id="GO:0008610">
    <property type="term" value="P:lipid biosynthetic process"/>
    <property type="evidence" value="ECO:0007669"/>
    <property type="project" value="InterPro"/>
</dbReference>
<comment type="cofactor">
    <cofactor evidence="6">
        <name>FAD</name>
        <dbReference type="ChEBI" id="CHEBI:57692"/>
    </cofactor>
</comment>
<evidence type="ECO:0000259" key="8">
    <source>
        <dbReference type="PROSITE" id="PS51387"/>
    </source>
</evidence>
<feature type="binding site" evidence="6">
    <location>
        <begin position="126"/>
        <end position="132"/>
    </location>
    <ligand>
        <name>FAD</name>
        <dbReference type="ChEBI" id="CHEBI:57692"/>
    </ligand>
</feature>
<sequence length="532" mass="57736">MGSARLKHYGWGREGEGMTDAEQAFVLGRYRQKFGRDSFNTIAVPKLGDLKLPEPRITPPASLAPICSTDTYDRAAHTYGKSYPDYVRAMLGDYDAAPDVVAYPRNEAEIAAVMDWAEGAGAALTPFGGGSSVCGGVECRVDGSRYKAAVALDMRNLGRVVEVDKTSRAALIEGGAYGPALEAQLKPHGMTLRHFPQSFEYSTLGGWIATRSGGHFVSLYTHIDDFVESVRVVTPRGVLETRRLPGSGAGPSPDRMFIGSEGILGVISQAWMRLQAQPRFRAGASVRFPDLFSAARAVRAVAQAGLYPSNCRILDPQEAFNTGAANGSVAIMVLAFESGDHPVDAWMARALECCADHGGATEKANAAEAHREGAAGLWRNAFIRMPYAREFLTPAALINDTFETSITWDRFESFHDKVKSATERAIETATGIKGEVTCRFTHVYPDGPAPYFSFHALGRHGALLEQWQAIKDAASDALIEAGGTITHHHAVGRDHRKWYDRQRPELFAAALRAAKRELDPLAMLNPGVLIDP</sequence>
<feature type="site" description="Important for enzyme activity" evidence="7">
    <location>
        <position position="312"/>
    </location>
</feature>
<evidence type="ECO:0000313" key="10">
    <source>
        <dbReference type="Proteomes" id="UP000199615"/>
    </source>
</evidence>
<feature type="binding site" evidence="5">
    <location>
        <position position="389"/>
    </location>
    <ligand>
        <name>substrate</name>
    </ligand>
</feature>
<gene>
    <name evidence="9" type="ORF">SAMN05444123_11364</name>
</gene>
<organism evidence="9 10">
    <name type="scientific">Rhodopseudomonas pseudopalustris</name>
    <dbReference type="NCBI Taxonomy" id="1513892"/>
    <lineage>
        <taxon>Bacteria</taxon>
        <taxon>Pseudomonadati</taxon>
        <taxon>Pseudomonadota</taxon>
        <taxon>Alphaproteobacteria</taxon>
        <taxon>Hyphomicrobiales</taxon>
        <taxon>Nitrobacteraceae</taxon>
        <taxon>Rhodopseudomonas</taxon>
    </lineage>
</organism>
<dbReference type="InterPro" id="IPR004113">
    <property type="entry name" value="FAD-bd_oxidored_4_C"/>
</dbReference>
<reference evidence="10" key="1">
    <citation type="submission" date="2016-10" db="EMBL/GenBank/DDBJ databases">
        <authorList>
            <person name="Varghese N."/>
            <person name="Submissions S."/>
        </authorList>
    </citation>
    <scope>NUCLEOTIDE SEQUENCE [LARGE SCALE GENOMIC DNA]</scope>
    <source>
        <strain evidence="10">DSM 123</strain>
    </source>
</reference>
<dbReference type="PROSITE" id="PS51387">
    <property type="entry name" value="FAD_PCMH"/>
    <property type="match status" value="1"/>
</dbReference>
<dbReference type="InterPro" id="IPR016169">
    <property type="entry name" value="FAD-bd_PCMH_sub2"/>
</dbReference>
<dbReference type="Pfam" id="PF02913">
    <property type="entry name" value="FAD-oxidase_C"/>
    <property type="match status" value="1"/>
</dbReference>
<dbReference type="InterPro" id="IPR036318">
    <property type="entry name" value="FAD-bd_PCMH-like_sf"/>
</dbReference>
<dbReference type="Proteomes" id="UP000199615">
    <property type="component" value="Unassembled WGS sequence"/>
</dbReference>
<dbReference type="AlphaFoldDB" id="A0A1H8WPG3"/>
<dbReference type="Gene3D" id="3.30.465.10">
    <property type="match status" value="1"/>
</dbReference>
<feature type="active site" description="Proton donor/acceptor" evidence="4">
    <location>
        <position position="451"/>
    </location>
</feature>
<evidence type="ECO:0000256" key="3">
    <source>
        <dbReference type="ARBA" id="ARBA00022827"/>
    </source>
</evidence>
<dbReference type="SUPFAM" id="SSF55103">
    <property type="entry name" value="FAD-linked oxidases, C-terminal domain"/>
    <property type="match status" value="1"/>
</dbReference>
<evidence type="ECO:0000256" key="7">
    <source>
        <dbReference type="PIRSR" id="PIRSR625650-4"/>
    </source>
</evidence>
<feature type="domain" description="FAD-binding PCMH-type" evidence="8">
    <location>
        <begin position="94"/>
        <end position="277"/>
    </location>
</feature>
<dbReference type="PANTHER" id="PTHR46568:SF1">
    <property type="entry name" value="ALKYLDIHYDROXYACETONEPHOSPHATE SYNTHASE, PEROXISOMAL"/>
    <property type="match status" value="1"/>
</dbReference>
<name>A0A1H8WPG3_9BRAD</name>
<dbReference type="RefSeq" id="WP_092686022.1">
    <property type="nucleotide sequence ID" value="NZ_FODT01000013.1"/>
</dbReference>
<dbReference type="GO" id="GO:0071949">
    <property type="term" value="F:FAD binding"/>
    <property type="evidence" value="ECO:0007669"/>
    <property type="project" value="InterPro"/>
</dbReference>
<dbReference type="OrthoDB" id="9811557at2"/>
<dbReference type="InterPro" id="IPR016166">
    <property type="entry name" value="FAD-bd_PCMH"/>
</dbReference>
<dbReference type="InterPro" id="IPR025650">
    <property type="entry name" value="Alkyl-DHAP_Synthase"/>
</dbReference>
<dbReference type="GO" id="GO:0008609">
    <property type="term" value="F:alkylglycerone-phosphate synthase activity"/>
    <property type="evidence" value="ECO:0007669"/>
    <property type="project" value="InterPro"/>
</dbReference>
<evidence type="ECO:0000256" key="1">
    <source>
        <dbReference type="ARBA" id="ARBA00008000"/>
    </source>
</evidence>
<evidence type="ECO:0000256" key="2">
    <source>
        <dbReference type="ARBA" id="ARBA00022630"/>
    </source>
</evidence>
<dbReference type="InterPro" id="IPR006094">
    <property type="entry name" value="Oxid_FAD_bind_N"/>
</dbReference>
<dbReference type="PANTHER" id="PTHR46568">
    <property type="entry name" value="ALKYLDIHYDROXYACETONEPHOSPHATE SYNTHASE, PEROXISOMAL"/>
    <property type="match status" value="1"/>
</dbReference>
<dbReference type="EMBL" id="FODT01000013">
    <property type="protein sequence ID" value="SEP29535.1"/>
    <property type="molecule type" value="Genomic_DNA"/>
</dbReference>
<keyword evidence="3 6" id="KW-0274">FAD</keyword>